<dbReference type="InterPro" id="IPR040452">
    <property type="entry name" value="SfsA_C"/>
</dbReference>
<evidence type="ECO:0000313" key="5">
    <source>
        <dbReference type="Proteomes" id="UP000709466"/>
    </source>
</evidence>
<protein>
    <recommendedName>
        <fullName evidence="1">Sugar fermentation stimulation protein homolog</fullName>
    </recommendedName>
</protein>
<evidence type="ECO:0000259" key="3">
    <source>
        <dbReference type="Pfam" id="PF17746"/>
    </source>
</evidence>
<comment type="caution">
    <text evidence="4">The sequence shown here is derived from an EMBL/GenBank/DDBJ whole genome shotgun (WGS) entry which is preliminary data.</text>
</comment>
<dbReference type="Gene3D" id="2.40.50.580">
    <property type="match status" value="1"/>
</dbReference>
<name>A0ABX0VYC2_9RHOB</name>
<dbReference type="HAMAP" id="MF_00095">
    <property type="entry name" value="SfsA"/>
    <property type="match status" value="1"/>
</dbReference>
<keyword evidence="5" id="KW-1185">Reference proteome</keyword>
<evidence type="ECO:0000313" key="4">
    <source>
        <dbReference type="EMBL" id="NIY71652.1"/>
    </source>
</evidence>
<sequence length="242" mass="26531">MKFSTPLVLARLIRRYKRFLADCRLEDGTEVTAHCANPGSMMGLAEPNSKIWLEPNDDPKKKLKYGWRLVDHENGHFTGVDTSVPNRALKLALQERRVAPLAAYSDVRAEVKYGDNSRADFLLTEDGLPDAWVEVKSVTLCRQDGLAEFPDSVTARGAKHMAELAEMARQGHRAILLFLVQRTDCDLVMPAHDIDPKYSAALKAAMDAGVEVIALGTTITPEGVEVAAEIPFTFEGGRGGPA</sequence>
<dbReference type="Gene3D" id="3.40.1350.60">
    <property type="match status" value="1"/>
</dbReference>
<evidence type="ECO:0000256" key="1">
    <source>
        <dbReference type="HAMAP-Rule" id="MF_00095"/>
    </source>
</evidence>
<feature type="domain" description="Sugar fermentation stimulation protein C-terminal" evidence="2">
    <location>
        <begin position="84"/>
        <end position="222"/>
    </location>
</feature>
<feature type="domain" description="SfsA N-terminal OB" evidence="3">
    <location>
        <begin position="13"/>
        <end position="74"/>
    </location>
</feature>
<gene>
    <name evidence="1 4" type="primary">sfsA</name>
    <name evidence="4" type="ORF">HCZ30_04290</name>
</gene>
<dbReference type="Pfam" id="PF03749">
    <property type="entry name" value="SfsA"/>
    <property type="match status" value="1"/>
</dbReference>
<dbReference type="Proteomes" id="UP000709466">
    <property type="component" value="Unassembled WGS sequence"/>
</dbReference>
<comment type="similarity">
    <text evidence="1">Belongs to the SfsA family.</text>
</comment>
<dbReference type="EMBL" id="JAATOP010000002">
    <property type="protein sequence ID" value="NIY71652.1"/>
    <property type="molecule type" value="Genomic_DNA"/>
</dbReference>
<dbReference type="InterPro" id="IPR005224">
    <property type="entry name" value="SfsA"/>
</dbReference>
<dbReference type="NCBIfam" id="TIGR00230">
    <property type="entry name" value="sfsA"/>
    <property type="match status" value="1"/>
</dbReference>
<dbReference type="CDD" id="cd22359">
    <property type="entry name" value="SfsA-like_bacterial"/>
    <property type="match status" value="1"/>
</dbReference>
<proteinExistence type="inferred from homology"/>
<dbReference type="Pfam" id="PF17746">
    <property type="entry name" value="SfsA_N"/>
    <property type="match status" value="1"/>
</dbReference>
<dbReference type="PANTHER" id="PTHR30545">
    <property type="entry name" value="SUGAR FERMENTATION STIMULATION PROTEIN A"/>
    <property type="match status" value="1"/>
</dbReference>
<organism evidence="4 5">
    <name type="scientific">Marivivens donghaensis</name>
    <dbReference type="NCBI Taxonomy" id="1699413"/>
    <lineage>
        <taxon>Bacteria</taxon>
        <taxon>Pseudomonadati</taxon>
        <taxon>Pseudomonadota</taxon>
        <taxon>Alphaproteobacteria</taxon>
        <taxon>Rhodobacterales</taxon>
        <taxon>Paracoccaceae</taxon>
        <taxon>Marivivens group</taxon>
        <taxon>Marivivens</taxon>
    </lineage>
</organism>
<dbReference type="RefSeq" id="WP_167636668.1">
    <property type="nucleotide sequence ID" value="NZ_JAATOP010000002.1"/>
</dbReference>
<accession>A0ABX0VYC2</accession>
<evidence type="ECO:0000259" key="2">
    <source>
        <dbReference type="Pfam" id="PF03749"/>
    </source>
</evidence>
<dbReference type="InterPro" id="IPR041465">
    <property type="entry name" value="SfsA_N"/>
</dbReference>
<dbReference type="PANTHER" id="PTHR30545:SF2">
    <property type="entry name" value="SUGAR FERMENTATION STIMULATION PROTEIN A"/>
    <property type="match status" value="1"/>
</dbReference>
<reference evidence="4 5" key="1">
    <citation type="submission" date="2020-03" db="EMBL/GenBank/DDBJ databases">
        <title>Bacterial isolates of synthetic phycosphere.</title>
        <authorList>
            <person name="Fu H."/>
            <person name="Moran M.A."/>
        </authorList>
    </citation>
    <scope>NUCLEOTIDE SEQUENCE [LARGE SCALE GENOMIC DNA]</scope>
    <source>
        <strain evidence="4 5">HF1</strain>
    </source>
</reference>